<dbReference type="Gene3D" id="3.30.470.20">
    <property type="entry name" value="ATP-grasp fold, B domain"/>
    <property type="match status" value="1"/>
</dbReference>
<dbReference type="Proteomes" id="UP001482513">
    <property type="component" value="Unassembled WGS sequence"/>
</dbReference>
<evidence type="ECO:0000313" key="3">
    <source>
        <dbReference type="Proteomes" id="UP001482513"/>
    </source>
</evidence>
<dbReference type="NCBIfam" id="NF005315">
    <property type="entry name" value="PRK06849.1"/>
    <property type="match status" value="1"/>
</dbReference>
<reference evidence="2 3" key="1">
    <citation type="submission" date="2022-04" db="EMBL/GenBank/DDBJ databases">
        <title>Positive selection, recombination, and allopatry shape intraspecific diversity of widespread and dominant cyanobacteria.</title>
        <authorList>
            <person name="Wei J."/>
            <person name="Shu W."/>
            <person name="Hu C."/>
        </authorList>
    </citation>
    <scope>NUCLEOTIDE SEQUENCE [LARGE SCALE GENOMIC DNA]</scope>
    <source>
        <strain evidence="2 3">DQ-A4</strain>
    </source>
</reference>
<keyword evidence="3" id="KW-1185">Reference proteome</keyword>
<sequence>MSTETLLLKQADPTSPTKTVTAVRNLQTVIWAILQNFGVLALLTIALPFNLAIVLGSLLWSRLRRSSPSIIAAEQPKSILIAGGRMTKALQLARSFHAAGHRAILIDTEKFWHSGNQYSNAVAAFYTVPDPAKDLQGYINALQAIARREKIDLFIPVAIFSVLYYDGMTEHPLADYCEVCHFDAETIRMLDDKFAFAEQARSLSLTVPKSYRITSPEQVLNFDFSKEKRKYILKSIPYDSKHRLDLTKLPCETSEATATFVNGLPISEAKPWILQEFIPGQEYCTHSTVRDGRSTLYCCCKSSAFQVNYQQVDKPEIAAWIERFLSAVPGYGQASFDLIQAQDGTVYAIECNPRTHSALTMFYNHPGVANAYLNSEAPPEPLEPLTNSKPTYWLYHELWRLNEVRSLQQLQRWLTNIWQGKEAIFMVNDPLPFLMVHHWQIPLLLLDSLRQLRSWIRIDFNIGELIE</sequence>
<proteinExistence type="predicted"/>
<protein>
    <recommendedName>
        <fullName evidence="4">ATP-grasp domain-containing protein</fullName>
    </recommendedName>
</protein>
<evidence type="ECO:0000313" key="2">
    <source>
        <dbReference type="EMBL" id="MEP0947231.1"/>
    </source>
</evidence>
<dbReference type="Gene3D" id="3.40.50.20">
    <property type="match status" value="1"/>
</dbReference>
<dbReference type="RefSeq" id="WP_190701662.1">
    <property type="nucleotide sequence ID" value="NZ_JAMPKX010000003.1"/>
</dbReference>
<feature type="transmembrane region" description="Helical" evidence="1">
    <location>
        <begin position="37"/>
        <end position="60"/>
    </location>
</feature>
<organism evidence="2 3">
    <name type="scientific">Leptolyngbya subtilissima DQ-A4</name>
    <dbReference type="NCBI Taxonomy" id="2933933"/>
    <lineage>
        <taxon>Bacteria</taxon>
        <taxon>Bacillati</taxon>
        <taxon>Cyanobacteriota</taxon>
        <taxon>Cyanophyceae</taxon>
        <taxon>Leptolyngbyales</taxon>
        <taxon>Leptolyngbyaceae</taxon>
        <taxon>Leptolyngbya group</taxon>
        <taxon>Leptolyngbya</taxon>
    </lineage>
</organism>
<comment type="caution">
    <text evidence="2">The sequence shown here is derived from an EMBL/GenBank/DDBJ whole genome shotgun (WGS) entry which is preliminary data.</text>
</comment>
<keyword evidence="1" id="KW-1133">Transmembrane helix</keyword>
<accession>A0ABV0K371</accession>
<evidence type="ECO:0000256" key="1">
    <source>
        <dbReference type="SAM" id="Phobius"/>
    </source>
</evidence>
<dbReference type="SUPFAM" id="SSF56059">
    <property type="entry name" value="Glutathione synthetase ATP-binding domain-like"/>
    <property type="match status" value="1"/>
</dbReference>
<evidence type="ECO:0008006" key="4">
    <source>
        <dbReference type="Google" id="ProtNLM"/>
    </source>
</evidence>
<name>A0ABV0K371_9CYAN</name>
<dbReference type="EMBL" id="JAMPKX010000003">
    <property type="protein sequence ID" value="MEP0947231.1"/>
    <property type="molecule type" value="Genomic_DNA"/>
</dbReference>
<gene>
    <name evidence="2" type="ORF">NC992_10145</name>
</gene>
<keyword evidence="1" id="KW-0472">Membrane</keyword>
<keyword evidence="1" id="KW-0812">Transmembrane</keyword>